<sequence>MKNVFKAIMGIYGPCINEIAPPLGSDGTTLLIEKWQILKRCAEHFRIVLNRISAISDAAINRLPQVDTNNDLDLLPSLPEIIRAVQQFSSVHDLLFADDCALNTVMEEDMQRSMDHFAADCADFGLKISTAKTVVMHQLKPSAEYIAPRINVNGAQLKNVETFAYLGRTLSRNTRIDDEVAQWISKASQAFGRLQVSLWSDRSERRTALVARDFARYKADIAALSETRFSEQGQLEEMGTGFTFFWSGRPKAERRDADVAFAIRNDIVGCLPCLPQGINDRLMSLRLPLRGEQFATIISAYAPPMTSSDVAKDKFYEVLHAPLSTVSKLDNNELTEKLKDLHAPDDNATVEARWCQLQSFIQSTALEVLERARRRHQDWFDENDADISNLLVEINGLHKVYTDLRTDATKAAFFRCRRLTTSQYLSSVTPTTAFAFTTTTTSDGDSLLNCCQCDRTFTSRLGLVSHLRIHSTETGEPAPGATTHSRDRRPHCPNCPRAFTHRMSLFGHTRIYDSGINRNADNTDTPCTIAAPAILTATATPTTMNDIPQPLLIFPAHTAPSTSTNASVWLVTCKSIARRLVNQCLGLRHTVNAPASTALTGLAHLHTTWVY</sequence>
<accession>A0A183TJE3</accession>
<dbReference type="PROSITE" id="PS00028">
    <property type="entry name" value="ZINC_FINGER_C2H2_1"/>
    <property type="match status" value="1"/>
</dbReference>
<name>A0A183TJE3_SCHSO</name>
<dbReference type="SUPFAM" id="SSF56219">
    <property type="entry name" value="DNase I-like"/>
    <property type="match status" value="1"/>
</dbReference>
<dbReference type="SMART" id="SM00355">
    <property type="entry name" value="ZnF_C2H2"/>
    <property type="match status" value="2"/>
</dbReference>
<dbReference type="Gene3D" id="3.60.10.10">
    <property type="entry name" value="Endonuclease/exonuclease/phosphatase"/>
    <property type="match status" value="1"/>
</dbReference>
<feature type="region of interest" description="Disordered" evidence="2">
    <location>
        <begin position="472"/>
        <end position="491"/>
    </location>
</feature>
<reference evidence="6" key="1">
    <citation type="submission" date="2016-06" db="UniProtKB">
        <authorList>
            <consortium name="WormBaseParasite"/>
        </authorList>
    </citation>
    <scope>IDENTIFICATION</scope>
</reference>
<dbReference type="InterPro" id="IPR036691">
    <property type="entry name" value="Endo/exonu/phosph_ase_sf"/>
</dbReference>
<dbReference type="WBParaSite" id="SSLN_0001722601-mRNA-1">
    <property type="protein sequence ID" value="SSLN_0001722601-mRNA-1"/>
    <property type="gene ID" value="SSLN_0001722601"/>
</dbReference>
<reference evidence="4 5" key="2">
    <citation type="submission" date="2018-11" db="EMBL/GenBank/DDBJ databases">
        <authorList>
            <consortium name="Pathogen Informatics"/>
        </authorList>
    </citation>
    <scope>NUCLEOTIDE SEQUENCE [LARGE SCALE GENOMIC DNA]</scope>
    <source>
        <strain evidence="4 5">NST_G2</strain>
    </source>
</reference>
<evidence type="ECO:0000313" key="4">
    <source>
        <dbReference type="EMBL" id="VDM02977.1"/>
    </source>
</evidence>
<dbReference type="InterPro" id="IPR036236">
    <property type="entry name" value="Znf_C2H2_sf"/>
</dbReference>
<protein>
    <submittedName>
        <fullName evidence="6">C2H2-type domain-containing protein</fullName>
    </submittedName>
</protein>
<keyword evidence="1" id="KW-0862">Zinc</keyword>
<evidence type="ECO:0000256" key="2">
    <source>
        <dbReference type="SAM" id="MobiDB-lite"/>
    </source>
</evidence>
<gene>
    <name evidence="4" type="ORF">SSLN_LOCUS16591</name>
</gene>
<evidence type="ECO:0000313" key="6">
    <source>
        <dbReference type="WBParaSite" id="SSLN_0001722601-mRNA-1"/>
    </source>
</evidence>
<dbReference type="Gene3D" id="3.30.160.60">
    <property type="entry name" value="Classic Zinc Finger"/>
    <property type="match status" value="1"/>
</dbReference>
<evidence type="ECO:0000256" key="1">
    <source>
        <dbReference type="PROSITE-ProRule" id="PRU00042"/>
    </source>
</evidence>
<dbReference type="PANTHER" id="PTHR47027:SF26">
    <property type="entry name" value="REVERSE TRANSCRIPTASE DOMAIN-CONTAINING PROTEIN"/>
    <property type="match status" value="1"/>
</dbReference>
<dbReference type="SUPFAM" id="SSF57667">
    <property type="entry name" value="beta-beta-alpha zinc fingers"/>
    <property type="match status" value="1"/>
</dbReference>
<evidence type="ECO:0000313" key="5">
    <source>
        <dbReference type="Proteomes" id="UP000275846"/>
    </source>
</evidence>
<keyword evidence="5" id="KW-1185">Reference proteome</keyword>
<evidence type="ECO:0000259" key="3">
    <source>
        <dbReference type="PROSITE" id="PS50157"/>
    </source>
</evidence>
<keyword evidence="1" id="KW-0479">Metal-binding</keyword>
<dbReference type="Proteomes" id="UP000275846">
    <property type="component" value="Unassembled WGS sequence"/>
</dbReference>
<feature type="domain" description="C2H2-type" evidence="3">
    <location>
        <begin position="448"/>
        <end position="475"/>
    </location>
</feature>
<dbReference type="InterPro" id="IPR013087">
    <property type="entry name" value="Znf_C2H2_type"/>
</dbReference>
<dbReference type="GO" id="GO:0008270">
    <property type="term" value="F:zinc ion binding"/>
    <property type="evidence" value="ECO:0007669"/>
    <property type="project" value="UniProtKB-KW"/>
</dbReference>
<organism evidence="6">
    <name type="scientific">Schistocephalus solidus</name>
    <name type="common">Tapeworm</name>
    <dbReference type="NCBI Taxonomy" id="70667"/>
    <lineage>
        <taxon>Eukaryota</taxon>
        <taxon>Metazoa</taxon>
        <taxon>Spiralia</taxon>
        <taxon>Lophotrochozoa</taxon>
        <taxon>Platyhelminthes</taxon>
        <taxon>Cestoda</taxon>
        <taxon>Eucestoda</taxon>
        <taxon>Diphyllobothriidea</taxon>
        <taxon>Diphyllobothriidae</taxon>
        <taxon>Schistocephalus</taxon>
    </lineage>
</organism>
<dbReference type="EMBL" id="UYSU01041268">
    <property type="protein sequence ID" value="VDM02977.1"/>
    <property type="molecule type" value="Genomic_DNA"/>
</dbReference>
<keyword evidence="1" id="KW-0863">Zinc-finger</keyword>
<dbReference type="PROSITE" id="PS50157">
    <property type="entry name" value="ZINC_FINGER_C2H2_2"/>
    <property type="match status" value="1"/>
</dbReference>
<dbReference type="PANTHER" id="PTHR47027">
    <property type="entry name" value="REVERSE TRANSCRIPTASE DOMAIN-CONTAINING PROTEIN"/>
    <property type="match status" value="1"/>
</dbReference>
<dbReference type="AlphaFoldDB" id="A0A183TJE3"/>
<proteinExistence type="predicted"/>